<dbReference type="NCBIfam" id="NF009672">
    <property type="entry name" value="PRK13193.1"/>
    <property type="match status" value="1"/>
</dbReference>
<dbReference type="InterPro" id="IPR016125">
    <property type="entry name" value="Peptidase_C15-like"/>
</dbReference>
<dbReference type="Pfam" id="PF01470">
    <property type="entry name" value="Peptidase_C15"/>
    <property type="match status" value="1"/>
</dbReference>
<dbReference type="AlphaFoldDB" id="A0AAX4KXL9"/>
<feature type="active site" evidence="10">
    <location>
        <position position="79"/>
    </location>
</feature>
<dbReference type="PANTHER" id="PTHR23402:SF1">
    <property type="entry name" value="PYROGLUTAMYL-PEPTIDASE I"/>
    <property type="match status" value="1"/>
</dbReference>
<dbReference type="CDD" id="cd00501">
    <property type="entry name" value="Peptidase_C15"/>
    <property type="match status" value="1"/>
</dbReference>
<keyword evidence="7" id="KW-0645">Protease</keyword>
<evidence type="ECO:0000256" key="6">
    <source>
        <dbReference type="ARBA" id="ARBA00022490"/>
    </source>
</evidence>
<comment type="subcellular location">
    <subcellularLocation>
        <location evidence="3">Cytoplasm</location>
    </subcellularLocation>
</comment>
<evidence type="ECO:0000256" key="4">
    <source>
        <dbReference type="ARBA" id="ARBA00006641"/>
    </source>
</evidence>
<dbReference type="InterPro" id="IPR033693">
    <property type="entry name" value="PGPEP1_Glu_AS"/>
</dbReference>
<dbReference type="GeneID" id="89336598"/>
<evidence type="ECO:0000256" key="2">
    <source>
        <dbReference type="ARBA" id="ARBA00002280"/>
    </source>
</evidence>
<dbReference type="InterPro" id="IPR000816">
    <property type="entry name" value="Peptidase_C15"/>
</dbReference>
<reference evidence="11 12" key="1">
    <citation type="submission" date="2024-02" db="EMBL/GenBank/DDBJ databases">
        <title>STSV induces naive adaptation in Sulfolobus.</title>
        <authorList>
            <person name="Xiang X."/>
            <person name="Song M."/>
        </authorList>
    </citation>
    <scope>NUCLEOTIDE SEQUENCE [LARGE SCALE GENOMIC DNA]</scope>
    <source>
        <strain evidence="11 12">RT2</strain>
    </source>
</reference>
<proteinExistence type="inferred from homology"/>
<evidence type="ECO:0000256" key="1">
    <source>
        <dbReference type="ARBA" id="ARBA00001770"/>
    </source>
</evidence>
<dbReference type="PIRSF" id="PIRSF015592">
    <property type="entry name" value="Prld-crbxl_pptds"/>
    <property type="match status" value="1"/>
</dbReference>
<dbReference type="PANTHER" id="PTHR23402">
    <property type="entry name" value="PROTEASE FAMILY C15 PYROGLUTAMYL-PEPTIDASE I-RELATED"/>
    <property type="match status" value="1"/>
</dbReference>
<evidence type="ECO:0000313" key="12">
    <source>
        <dbReference type="Proteomes" id="UP001432202"/>
    </source>
</evidence>
<evidence type="ECO:0000256" key="10">
    <source>
        <dbReference type="PROSITE-ProRule" id="PRU10076"/>
    </source>
</evidence>
<gene>
    <name evidence="11" type="ORF">V6M85_07480</name>
</gene>
<dbReference type="GO" id="GO:0016920">
    <property type="term" value="F:pyroglutamyl-peptidase activity"/>
    <property type="evidence" value="ECO:0007669"/>
    <property type="project" value="UniProtKB-EC"/>
</dbReference>
<dbReference type="EC" id="3.4.19.3" evidence="5 10"/>
<dbReference type="PROSITE" id="PS01333">
    <property type="entry name" value="PYRASE_GLU"/>
    <property type="match status" value="1"/>
</dbReference>
<evidence type="ECO:0000313" key="11">
    <source>
        <dbReference type="EMBL" id="WWQ59347.1"/>
    </source>
</evidence>
<dbReference type="PRINTS" id="PR00706">
    <property type="entry name" value="PYROGLUPTASE"/>
</dbReference>
<evidence type="ECO:0000256" key="3">
    <source>
        <dbReference type="ARBA" id="ARBA00004496"/>
    </source>
</evidence>
<evidence type="ECO:0000256" key="9">
    <source>
        <dbReference type="ARBA" id="ARBA00022807"/>
    </source>
</evidence>
<comment type="similarity">
    <text evidence="4">Belongs to the peptidase C15 family.</text>
</comment>
<organism evidence="11 12">
    <name type="scientific">Sulfolobus tengchongensis</name>
    <dbReference type="NCBI Taxonomy" id="207809"/>
    <lineage>
        <taxon>Archaea</taxon>
        <taxon>Thermoproteota</taxon>
        <taxon>Thermoprotei</taxon>
        <taxon>Sulfolobales</taxon>
        <taxon>Sulfolobaceae</taxon>
        <taxon>Sulfolobus</taxon>
    </lineage>
</organism>
<dbReference type="EMBL" id="CP146016">
    <property type="protein sequence ID" value="WWQ59347.1"/>
    <property type="molecule type" value="Genomic_DNA"/>
</dbReference>
<sequence length="209" mass="23330">MTVILFGFEPFREYIENPSQLVVQSLNNIEINNEPVRGIVLPVEYDKVEEIIITSIRKYKPILILGLGLAPGRAKLTPEKIAINYKYSKEPDNAGKKSNGEKIDNNGQDGIFTNIPVEELVDFLNSRSIPTELSLSAGSYLCNMAMYIIVREAKKSGALGGFIHLPCHERLASILSKPLPSMNLETMNRGIRLAIEFVLSKLTKQQNVQ</sequence>
<dbReference type="Gene3D" id="3.40.630.20">
    <property type="entry name" value="Peptidase C15, pyroglutamyl peptidase I-like"/>
    <property type="match status" value="1"/>
</dbReference>
<protein>
    <recommendedName>
        <fullName evidence="5 10">Pyroglutamyl-peptidase I</fullName>
        <ecNumber evidence="5 10">3.4.19.3</ecNumber>
    </recommendedName>
</protein>
<evidence type="ECO:0000256" key="5">
    <source>
        <dbReference type="ARBA" id="ARBA00012915"/>
    </source>
</evidence>
<dbReference type="SUPFAM" id="SSF53182">
    <property type="entry name" value="Pyrrolidone carboxyl peptidase (pyroglutamate aminopeptidase)"/>
    <property type="match status" value="1"/>
</dbReference>
<dbReference type="RefSeq" id="WP_338598436.1">
    <property type="nucleotide sequence ID" value="NZ_CP146016.1"/>
</dbReference>
<comment type="function">
    <text evidence="2">Removes 5-oxoproline from various penultimate amino acid residues except L-proline.</text>
</comment>
<evidence type="ECO:0000256" key="7">
    <source>
        <dbReference type="ARBA" id="ARBA00022670"/>
    </source>
</evidence>
<accession>A0AAX4KXL9</accession>
<evidence type="ECO:0000256" key="8">
    <source>
        <dbReference type="ARBA" id="ARBA00022801"/>
    </source>
</evidence>
<dbReference type="Proteomes" id="UP001432202">
    <property type="component" value="Chromosome"/>
</dbReference>
<keyword evidence="12" id="KW-1185">Reference proteome</keyword>
<dbReference type="InterPro" id="IPR036440">
    <property type="entry name" value="Peptidase_C15-like_sf"/>
</dbReference>
<keyword evidence="8" id="KW-0378">Hydrolase</keyword>
<keyword evidence="9" id="KW-0788">Thiol protease</keyword>
<dbReference type="GO" id="GO:0005829">
    <property type="term" value="C:cytosol"/>
    <property type="evidence" value="ECO:0007669"/>
    <property type="project" value="InterPro"/>
</dbReference>
<dbReference type="GO" id="GO:0006508">
    <property type="term" value="P:proteolysis"/>
    <property type="evidence" value="ECO:0007669"/>
    <property type="project" value="UniProtKB-KW"/>
</dbReference>
<name>A0AAX4KXL9_9CREN</name>
<keyword evidence="6" id="KW-0963">Cytoplasm</keyword>
<comment type="catalytic activity">
    <reaction evidence="1 10">
        <text>Release of an N-terminal pyroglutamyl group from a polypeptide, the second amino acid generally not being Pro.</text>
        <dbReference type="EC" id="3.4.19.3"/>
    </reaction>
</comment>